<protein>
    <submittedName>
        <fullName evidence="1">Uncharacterized protein</fullName>
    </submittedName>
</protein>
<name>A0A0E9WLG1_ANGAN</name>
<proteinExistence type="predicted"/>
<sequence>MSDIWVRGLSESLRTVGGHFGSVFYLLVLGEDGWNPGINHGVLHMHAQGRFRKQPPNCCVLKICTKPTAYLFGVYFLVRNGQCEKKYPLYYFVMVLRKCRKTSRPCSEKAPPLPV</sequence>
<accession>A0A0E9WLG1</accession>
<dbReference type="AlphaFoldDB" id="A0A0E9WLG1"/>
<dbReference type="EMBL" id="GBXM01017431">
    <property type="protein sequence ID" value="JAH91146.1"/>
    <property type="molecule type" value="Transcribed_RNA"/>
</dbReference>
<organism evidence="1">
    <name type="scientific">Anguilla anguilla</name>
    <name type="common">European freshwater eel</name>
    <name type="synonym">Muraena anguilla</name>
    <dbReference type="NCBI Taxonomy" id="7936"/>
    <lineage>
        <taxon>Eukaryota</taxon>
        <taxon>Metazoa</taxon>
        <taxon>Chordata</taxon>
        <taxon>Craniata</taxon>
        <taxon>Vertebrata</taxon>
        <taxon>Euteleostomi</taxon>
        <taxon>Actinopterygii</taxon>
        <taxon>Neopterygii</taxon>
        <taxon>Teleostei</taxon>
        <taxon>Anguilliformes</taxon>
        <taxon>Anguillidae</taxon>
        <taxon>Anguilla</taxon>
    </lineage>
</organism>
<evidence type="ECO:0000313" key="1">
    <source>
        <dbReference type="EMBL" id="JAH91146.1"/>
    </source>
</evidence>
<reference evidence="1" key="1">
    <citation type="submission" date="2014-11" db="EMBL/GenBank/DDBJ databases">
        <authorList>
            <person name="Amaro Gonzalez C."/>
        </authorList>
    </citation>
    <scope>NUCLEOTIDE SEQUENCE</scope>
</reference>
<reference evidence="1" key="2">
    <citation type="journal article" date="2015" name="Fish Shellfish Immunol.">
        <title>Early steps in the European eel (Anguilla anguilla)-Vibrio vulnificus interaction in the gills: Role of the RtxA13 toxin.</title>
        <authorList>
            <person name="Callol A."/>
            <person name="Pajuelo D."/>
            <person name="Ebbesson L."/>
            <person name="Teles M."/>
            <person name="MacKenzie S."/>
            <person name="Amaro C."/>
        </authorList>
    </citation>
    <scope>NUCLEOTIDE SEQUENCE</scope>
</reference>